<dbReference type="AlphaFoldDB" id="A0A6P2CTR0"/>
<sequence>MSRRLVVVIVLLAFLIGAGFVGYDRYFSAPPSAVAPIHVDTGDRLPTQSEFDELAKTDPVKMLSACLTRYEREVQGLHCTLEKQERVQGKPKHPEMPGAEVIDLWVRGDVPDAKTKQTAIEVVMKWRSGAKRVLFAEVRGTLFSEKPAPDGLDKKVITWRPDARGVKLGPALDPNSSAAQGQSRYCIRDAGLYRSMLRTHEAWKGRKEVGEFKYEYLGTKAVEKADGRECHVIRRICPRTELDAFELGGTAPTDPKTVAAEGFTEVVIYIDRERWLQVGTEQYRTEPDGTRVTLGTYFFRDVALNPTFASDTFTTDGLKR</sequence>
<dbReference type="Gene3D" id="2.50.20.10">
    <property type="entry name" value="Lipoprotein localisation LolA/LolB/LppX"/>
    <property type="match status" value="1"/>
</dbReference>
<dbReference type="Proteomes" id="UP000464178">
    <property type="component" value="Chromosome"/>
</dbReference>
<protein>
    <recommendedName>
        <fullName evidence="3">DUF1571 domain-containing protein</fullName>
    </recommendedName>
</protein>
<accession>A0A6P2CTR0</accession>
<reference evidence="1 2" key="1">
    <citation type="submission" date="2019-05" db="EMBL/GenBank/DDBJ databases">
        <authorList>
            <consortium name="Science for Life Laboratories"/>
        </authorList>
    </citation>
    <scope>NUCLEOTIDE SEQUENCE [LARGE SCALE GENOMIC DNA]</scope>
    <source>
        <strain evidence="1">Soil9</strain>
    </source>
</reference>
<dbReference type="RefSeq" id="WP_162666879.1">
    <property type="nucleotide sequence ID" value="NZ_LR593886.1"/>
</dbReference>
<keyword evidence="2" id="KW-1185">Reference proteome</keyword>
<name>A0A6P2CTR0_9BACT</name>
<organism evidence="1 2">
    <name type="scientific">Gemmata massiliana</name>
    <dbReference type="NCBI Taxonomy" id="1210884"/>
    <lineage>
        <taxon>Bacteria</taxon>
        <taxon>Pseudomonadati</taxon>
        <taxon>Planctomycetota</taxon>
        <taxon>Planctomycetia</taxon>
        <taxon>Gemmatales</taxon>
        <taxon>Gemmataceae</taxon>
        <taxon>Gemmata</taxon>
    </lineage>
</organism>
<gene>
    <name evidence="1" type="ORF">SOIL9_57670</name>
</gene>
<proteinExistence type="predicted"/>
<dbReference type="InterPro" id="IPR011465">
    <property type="entry name" value="DUF1571"/>
</dbReference>
<evidence type="ECO:0000313" key="1">
    <source>
        <dbReference type="EMBL" id="VTR91947.1"/>
    </source>
</evidence>
<dbReference type="EMBL" id="LR593886">
    <property type="protein sequence ID" value="VTR91947.1"/>
    <property type="molecule type" value="Genomic_DNA"/>
</dbReference>
<dbReference type="Pfam" id="PF07608">
    <property type="entry name" value="DUF1571"/>
    <property type="match status" value="1"/>
</dbReference>
<dbReference type="KEGG" id="gms:SOIL9_57670"/>
<evidence type="ECO:0008006" key="3">
    <source>
        <dbReference type="Google" id="ProtNLM"/>
    </source>
</evidence>
<evidence type="ECO:0000313" key="2">
    <source>
        <dbReference type="Proteomes" id="UP000464178"/>
    </source>
</evidence>